<evidence type="ECO:0000313" key="3">
    <source>
        <dbReference type="Proteomes" id="UP000467841"/>
    </source>
</evidence>
<evidence type="ECO:0000313" key="2">
    <source>
        <dbReference type="EMBL" id="CAA7021475.1"/>
    </source>
</evidence>
<feature type="domain" description="HAT C-terminal dimerisation" evidence="1">
    <location>
        <begin position="46"/>
        <end position="118"/>
    </location>
</feature>
<dbReference type="AlphaFoldDB" id="A0A6D2I5J7"/>
<gene>
    <name evidence="2" type="ORF">MERR_LOCUS8710</name>
</gene>
<accession>A0A6D2I5J7</accession>
<organism evidence="2 3">
    <name type="scientific">Microthlaspi erraticum</name>
    <dbReference type="NCBI Taxonomy" id="1685480"/>
    <lineage>
        <taxon>Eukaryota</taxon>
        <taxon>Viridiplantae</taxon>
        <taxon>Streptophyta</taxon>
        <taxon>Embryophyta</taxon>
        <taxon>Tracheophyta</taxon>
        <taxon>Spermatophyta</taxon>
        <taxon>Magnoliopsida</taxon>
        <taxon>eudicotyledons</taxon>
        <taxon>Gunneridae</taxon>
        <taxon>Pentapetalae</taxon>
        <taxon>rosids</taxon>
        <taxon>malvids</taxon>
        <taxon>Brassicales</taxon>
        <taxon>Brassicaceae</taxon>
        <taxon>Coluteocarpeae</taxon>
        <taxon>Microthlaspi</taxon>
    </lineage>
</organism>
<comment type="caution">
    <text evidence="2">The sequence shown here is derived from an EMBL/GenBank/DDBJ whole genome shotgun (WGS) entry which is preliminary data.</text>
</comment>
<dbReference type="GO" id="GO:0046983">
    <property type="term" value="F:protein dimerization activity"/>
    <property type="evidence" value="ECO:0007669"/>
    <property type="project" value="InterPro"/>
</dbReference>
<evidence type="ECO:0000259" key="1">
    <source>
        <dbReference type="Pfam" id="PF05699"/>
    </source>
</evidence>
<dbReference type="OrthoDB" id="2012664at2759"/>
<protein>
    <recommendedName>
        <fullName evidence="1">HAT C-terminal dimerisation domain-containing protein</fullName>
    </recommendedName>
</protein>
<sequence length="217" mass="25022">MQAFISCVETFYYGDFDKQNEVVNQEVQQYRNKSGYFGMPLAQKGCEKNDGKFDPGLWWSTYGCETPVLQKLAKRILALTSSSSGCERNWSCFGAIHTKKRNRLDVSRLNSLVYVQFNARLFKKQKKIREGKIDIIYDDGNEDTVEEWLVDHHEDVGPVGSTTQASRVRALYDYDFESEEEDGGDMEFEDDEDPVFRDNGFMVSEFDLDKRGYGVDV</sequence>
<dbReference type="InterPro" id="IPR012337">
    <property type="entry name" value="RNaseH-like_sf"/>
</dbReference>
<dbReference type="Proteomes" id="UP000467841">
    <property type="component" value="Unassembled WGS sequence"/>
</dbReference>
<dbReference type="Pfam" id="PF05699">
    <property type="entry name" value="Dimer_Tnp_hAT"/>
    <property type="match status" value="1"/>
</dbReference>
<dbReference type="SUPFAM" id="SSF53098">
    <property type="entry name" value="Ribonuclease H-like"/>
    <property type="match status" value="1"/>
</dbReference>
<dbReference type="EMBL" id="CACVBM020000621">
    <property type="protein sequence ID" value="CAA7021475.1"/>
    <property type="molecule type" value="Genomic_DNA"/>
</dbReference>
<dbReference type="InterPro" id="IPR008906">
    <property type="entry name" value="HATC_C_dom"/>
</dbReference>
<proteinExistence type="predicted"/>
<reference evidence="2" key="1">
    <citation type="submission" date="2020-01" db="EMBL/GenBank/DDBJ databases">
        <authorList>
            <person name="Mishra B."/>
        </authorList>
    </citation>
    <scope>NUCLEOTIDE SEQUENCE [LARGE SCALE GENOMIC DNA]</scope>
</reference>
<keyword evidence="3" id="KW-1185">Reference proteome</keyword>
<name>A0A6D2I5J7_9BRAS</name>